<keyword evidence="2" id="KW-0472">Membrane</keyword>
<evidence type="ECO:0000313" key="4">
    <source>
        <dbReference type="EMBL" id="OAS16033.1"/>
    </source>
</evidence>
<evidence type="ECO:0000259" key="3">
    <source>
        <dbReference type="Pfam" id="PF01478"/>
    </source>
</evidence>
<sequence>MSSVVFFIGILFGLVFNKVAFKIIEQKKEDSGSRRSKFLCLFSGLMTGLLYLCVYLKFGVDLQFLIGLLLASLSVIIAHTDIFVLIIPNKVLVVFLPIFIGLRLLYNPEGWWNYPLGAFTGAGFVLLIIFLTRGGMGMGDAKLLFVYGWAIGLDHTIIALIVASILSSIVSILLLLLKILKKKQLIPFGPFLGIGTLVAFFFGTELISAYWHY</sequence>
<feature type="transmembrane region" description="Helical" evidence="2">
    <location>
        <begin position="143"/>
        <end position="176"/>
    </location>
</feature>
<reference evidence="4 5" key="1">
    <citation type="submission" date="2016-05" db="EMBL/GenBank/DDBJ databases">
        <title>Paenibacillus sp. 1ZS3-15 nov., isolated from the rhizosphere soil.</title>
        <authorList>
            <person name="Zhang X.X."/>
            <person name="Zhang J."/>
        </authorList>
    </citation>
    <scope>NUCLEOTIDE SEQUENCE [LARGE SCALE GENOMIC DNA]</scope>
    <source>
        <strain evidence="4 5">1ZS3-15</strain>
    </source>
</reference>
<feature type="transmembrane region" description="Helical" evidence="2">
    <location>
        <begin position="6"/>
        <end position="24"/>
    </location>
</feature>
<dbReference type="GO" id="GO:0006465">
    <property type="term" value="P:signal peptide processing"/>
    <property type="evidence" value="ECO:0007669"/>
    <property type="project" value="TreeGrafter"/>
</dbReference>
<dbReference type="RefSeq" id="WP_068667647.1">
    <property type="nucleotide sequence ID" value="NZ_LYPB01000077.1"/>
</dbReference>
<accession>A0A198A4W2</accession>
<dbReference type="PANTHER" id="PTHR30487">
    <property type="entry name" value="TYPE 4 PREPILIN-LIKE PROTEINS LEADER PEPTIDE-PROCESSING ENZYME"/>
    <property type="match status" value="1"/>
</dbReference>
<dbReference type="InterPro" id="IPR050882">
    <property type="entry name" value="Prepilin_peptidase/N-MTase"/>
</dbReference>
<dbReference type="GO" id="GO:0004190">
    <property type="term" value="F:aspartic-type endopeptidase activity"/>
    <property type="evidence" value="ECO:0007669"/>
    <property type="project" value="InterPro"/>
</dbReference>
<feature type="transmembrane region" description="Helical" evidence="2">
    <location>
        <begin position="36"/>
        <end position="58"/>
    </location>
</feature>
<proteinExistence type="inferred from homology"/>
<keyword evidence="5" id="KW-1185">Reference proteome</keyword>
<keyword evidence="2" id="KW-1133">Transmembrane helix</keyword>
<dbReference type="OrthoDB" id="9789291at2"/>
<dbReference type="EMBL" id="LYPB01000077">
    <property type="protein sequence ID" value="OAS16033.1"/>
    <property type="molecule type" value="Genomic_DNA"/>
</dbReference>
<dbReference type="Pfam" id="PF01478">
    <property type="entry name" value="Peptidase_A24"/>
    <property type="match status" value="1"/>
</dbReference>
<dbReference type="Gene3D" id="1.20.120.1220">
    <property type="match status" value="1"/>
</dbReference>
<evidence type="ECO:0000256" key="2">
    <source>
        <dbReference type="SAM" id="Phobius"/>
    </source>
</evidence>
<feature type="transmembrane region" description="Helical" evidence="2">
    <location>
        <begin position="188"/>
        <end position="211"/>
    </location>
</feature>
<comment type="caution">
    <text evidence="4">The sequence shown here is derived from an EMBL/GenBank/DDBJ whole genome shotgun (WGS) entry which is preliminary data.</text>
</comment>
<feature type="domain" description="Prepilin type IV endopeptidase peptidase" evidence="3">
    <location>
        <begin position="68"/>
        <end position="171"/>
    </location>
</feature>
<dbReference type="STRING" id="1850517.A8708_05495"/>
<keyword evidence="2" id="KW-0812">Transmembrane</keyword>
<protein>
    <recommendedName>
        <fullName evidence="3">Prepilin type IV endopeptidase peptidase domain-containing protein</fullName>
    </recommendedName>
</protein>
<gene>
    <name evidence="4" type="ORF">A8708_05495</name>
</gene>
<dbReference type="PANTHER" id="PTHR30487:SF0">
    <property type="entry name" value="PREPILIN LEADER PEPTIDASE_N-METHYLTRANSFERASE-RELATED"/>
    <property type="match status" value="1"/>
</dbReference>
<dbReference type="AlphaFoldDB" id="A0A198A4W2"/>
<dbReference type="Proteomes" id="UP000078454">
    <property type="component" value="Unassembled WGS sequence"/>
</dbReference>
<name>A0A198A4W2_9BACL</name>
<feature type="transmembrane region" description="Helical" evidence="2">
    <location>
        <begin position="112"/>
        <end position="131"/>
    </location>
</feature>
<evidence type="ECO:0000313" key="5">
    <source>
        <dbReference type="Proteomes" id="UP000078454"/>
    </source>
</evidence>
<evidence type="ECO:0000256" key="1">
    <source>
        <dbReference type="ARBA" id="ARBA00005801"/>
    </source>
</evidence>
<organism evidence="4 5">
    <name type="scientific">Paenibacillus oryzisoli</name>
    <dbReference type="NCBI Taxonomy" id="1850517"/>
    <lineage>
        <taxon>Bacteria</taxon>
        <taxon>Bacillati</taxon>
        <taxon>Bacillota</taxon>
        <taxon>Bacilli</taxon>
        <taxon>Bacillales</taxon>
        <taxon>Paenibacillaceae</taxon>
        <taxon>Paenibacillus</taxon>
    </lineage>
</organism>
<comment type="similarity">
    <text evidence="1">Belongs to the peptidase A24 family.</text>
</comment>
<dbReference type="GO" id="GO:0005886">
    <property type="term" value="C:plasma membrane"/>
    <property type="evidence" value="ECO:0007669"/>
    <property type="project" value="TreeGrafter"/>
</dbReference>
<dbReference type="InterPro" id="IPR000045">
    <property type="entry name" value="Prepilin_IV_endopep_pep"/>
</dbReference>